<dbReference type="EMBL" id="RMBX01000003">
    <property type="protein sequence ID" value="RPD42113.1"/>
    <property type="molecule type" value="Genomic_DNA"/>
</dbReference>
<gene>
    <name evidence="2" type="ORF">EG028_08185</name>
</gene>
<proteinExistence type="predicted"/>
<keyword evidence="3" id="KW-1185">Reference proteome</keyword>
<organism evidence="2 3">
    <name type="scientific">Chitinophaga barathri</name>
    <dbReference type="NCBI Taxonomy" id="1647451"/>
    <lineage>
        <taxon>Bacteria</taxon>
        <taxon>Pseudomonadati</taxon>
        <taxon>Bacteroidota</taxon>
        <taxon>Chitinophagia</taxon>
        <taxon>Chitinophagales</taxon>
        <taxon>Chitinophagaceae</taxon>
        <taxon>Chitinophaga</taxon>
    </lineage>
</organism>
<dbReference type="RefSeq" id="WP_120515089.1">
    <property type="nucleotide sequence ID" value="NZ_QXZY01000002.1"/>
</dbReference>
<comment type="caution">
    <text evidence="2">The sequence shown here is derived from an EMBL/GenBank/DDBJ whole genome shotgun (WGS) entry which is preliminary data.</text>
</comment>
<feature type="chain" id="PRO_5018116327" evidence="1">
    <location>
        <begin position="20"/>
        <end position="211"/>
    </location>
</feature>
<protein>
    <submittedName>
        <fullName evidence="2">Uncharacterized protein</fullName>
    </submittedName>
</protein>
<dbReference type="AlphaFoldDB" id="A0A3N4N3C7"/>
<dbReference type="Proteomes" id="UP000279089">
    <property type="component" value="Unassembled WGS sequence"/>
</dbReference>
<reference evidence="3" key="1">
    <citation type="submission" date="2018-11" db="EMBL/GenBank/DDBJ databases">
        <title>Chitinophaga lutea sp.nov., isolate from arsenic contaminated soil.</title>
        <authorList>
            <person name="Zong Y."/>
        </authorList>
    </citation>
    <scope>NUCLEOTIDE SEQUENCE [LARGE SCALE GENOMIC DNA]</scope>
    <source>
        <strain evidence="3">YLT18</strain>
    </source>
</reference>
<evidence type="ECO:0000313" key="2">
    <source>
        <dbReference type="EMBL" id="RPD42113.1"/>
    </source>
</evidence>
<evidence type="ECO:0000313" key="3">
    <source>
        <dbReference type="Proteomes" id="UP000279089"/>
    </source>
</evidence>
<keyword evidence="1" id="KW-0732">Signal</keyword>
<evidence type="ECO:0000256" key="1">
    <source>
        <dbReference type="SAM" id="SignalP"/>
    </source>
</evidence>
<sequence>MKYALCLFPAFLYAITASAQTAEYELYKRSADSCGQSVMLYRDGTFYTTGGCKGAGESSVGQWRQVQDTVFFRSGNPENVKVIQSLTAFTTPGDSLSVVILASCGKNISQSTALSWELPDGGRDPMLISPEGKILITNPPSEGRLLLSVMGQDIRLPSDVANNFVIRLNIPAEWASAREWCRMSRFCLLRKEGRLEMPGIISAVYDQHTHQ</sequence>
<name>A0A3N4N3C7_9BACT</name>
<feature type="signal peptide" evidence="1">
    <location>
        <begin position="1"/>
        <end position="19"/>
    </location>
</feature>
<accession>A0A3N4N3C7</accession>